<evidence type="ECO:0000313" key="7">
    <source>
        <dbReference type="Proteomes" id="UP000887540"/>
    </source>
</evidence>
<evidence type="ECO:0000256" key="3">
    <source>
        <dbReference type="ARBA" id="ARBA00022989"/>
    </source>
</evidence>
<dbReference type="GO" id="GO:0005886">
    <property type="term" value="C:plasma membrane"/>
    <property type="evidence" value="ECO:0007669"/>
    <property type="project" value="UniProtKB-SubCell"/>
</dbReference>
<keyword evidence="7" id="KW-1185">Reference proteome</keyword>
<dbReference type="WBParaSite" id="ACRNAN_scaffold3721.g30149.t1">
    <property type="protein sequence ID" value="ACRNAN_scaffold3721.g30149.t1"/>
    <property type="gene ID" value="ACRNAN_scaffold3721.g30149"/>
</dbReference>
<dbReference type="GO" id="GO:0034707">
    <property type="term" value="C:chloride channel complex"/>
    <property type="evidence" value="ECO:0007669"/>
    <property type="project" value="UniProtKB-KW"/>
</dbReference>
<organism evidence="7 8">
    <name type="scientific">Acrobeloides nanus</name>
    <dbReference type="NCBI Taxonomy" id="290746"/>
    <lineage>
        <taxon>Eukaryota</taxon>
        <taxon>Metazoa</taxon>
        <taxon>Ecdysozoa</taxon>
        <taxon>Nematoda</taxon>
        <taxon>Chromadorea</taxon>
        <taxon>Rhabditida</taxon>
        <taxon>Tylenchina</taxon>
        <taxon>Cephalobomorpha</taxon>
        <taxon>Cephaloboidea</taxon>
        <taxon>Cephalobidae</taxon>
        <taxon>Acrobeloides</taxon>
    </lineage>
</organism>
<dbReference type="InterPro" id="IPR021134">
    <property type="entry name" value="Bestrophin-like"/>
</dbReference>
<keyword evidence="3 6" id="KW-1133">Transmembrane helix</keyword>
<keyword evidence="6" id="KW-1003">Cell membrane</keyword>
<dbReference type="InterPro" id="IPR000615">
    <property type="entry name" value="Bestrophin"/>
</dbReference>
<name>A0A914DST7_9BILA</name>
<reference evidence="8" key="1">
    <citation type="submission" date="2022-11" db="UniProtKB">
        <authorList>
            <consortium name="WormBaseParasite"/>
        </authorList>
    </citation>
    <scope>IDENTIFICATION</scope>
</reference>
<dbReference type="Proteomes" id="UP000887540">
    <property type="component" value="Unplaced"/>
</dbReference>
<dbReference type="AlphaFoldDB" id="A0A914DST7"/>
<dbReference type="Pfam" id="PF01062">
    <property type="entry name" value="Bestrophin"/>
    <property type="match status" value="1"/>
</dbReference>
<sequence>MTISYNADIGTGSYFSFIKIIFRWKGSLWKSIWKELILWTFLYYVMMVLYKFVFSASYQANFAKFASFIEGRLGYFQLTFILGFFVTTVVDRWKTVFNNIGFIDE</sequence>
<accession>A0A914DST7</accession>
<evidence type="ECO:0000256" key="1">
    <source>
        <dbReference type="ARBA" id="ARBA00004370"/>
    </source>
</evidence>
<evidence type="ECO:0000256" key="4">
    <source>
        <dbReference type="ARBA" id="ARBA00023136"/>
    </source>
</evidence>
<keyword evidence="6" id="KW-0813">Transport</keyword>
<keyword evidence="2 6" id="KW-0812">Transmembrane</keyword>
<feature type="transmembrane region" description="Helical" evidence="6">
    <location>
        <begin position="36"/>
        <end position="53"/>
    </location>
</feature>
<comment type="subcellular location">
    <subcellularLocation>
        <location evidence="6">Cell membrane</location>
        <topology evidence="6">Multi-pass membrane protein</topology>
    </subcellularLocation>
    <subcellularLocation>
        <location evidence="1">Membrane</location>
    </subcellularLocation>
</comment>
<protein>
    <recommendedName>
        <fullName evidence="6">Bestrophin homolog</fullName>
    </recommendedName>
</protein>
<proteinExistence type="inferred from homology"/>
<keyword evidence="4 6" id="KW-0472">Membrane</keyword>
<comment type="function">
    <text evidence="6">Forms chloride channels.</text>
</comment>
<evidence type="ECO:0000256" key="2">
    <source>
        <dbReference type="ARBA" id="ARBA00022692"/>
    </source>
</evidence>
<keyword evidence="6" id="KW-0868">Chloride</keyword>
<dbReference type="PANTHER" id="PTHR10736">
    <property type="entry name" value="BESTROPHIN"/>
    <property type="match status" value="1"/>
</dbReference>
<evidence type="ECO:0000256" key="5">
    <source>
        <dbReference type="ARBA" id="ARBA00034769"/>
    </source>
</evidence>
<keyword evidence="6" id="KW-0406">Ion transport</keyword>
<comment type="similarity">
    <text evidence="5 6">Belongs to the anion channel-forming bestrophin (TC 1.A.46) family. Calcium-sensitive chloride channel subfamily.</text>
</comment>
<dbReference type="GO" id="GO:0005254">
    <property type="term" value="F:chloride channel activity"/>
    <property type="evidence" value="ECO:0007669"/>
    <property type="project" value="UniProtKB-KW"/>
</dbReference>
<dbReference type="PANTHER" id="PTHR10736:SF58">
    <property type="entry name" value="BESTROPHIN HOMOLOG-RELATED"/>
    <property type="match status" value="1"/>
</dbReference>
<evidence type="ECO:0000313" key="8">
    <source>
        <dbReference type="WBParaSite" id="ACRNAN_scaffold3721.g30149.t1"/>
    </source>
</evidence>
<evidence type="ECO:0000256" key="6">
    <source>
        <dbReference type="RuleBase" id="RU363126"/>
    </source>
</evidence>
<keyword evidence="6" id="KW-0407">Ion channel</keyword>
<feature type="transmembrane region" description="Helical" evidence="6">
    <location>
        <begin position="73"/>
        <end position="90"/>
    </location>
</feature>
<keyword evidence="6" id="KW-0869">Chloride channel</keyword>